<reference evidence="2" key="1">
    <citation type="submission" date="2021-01" db="EMBL/GenBank/DDBJ databases">
        <authorList>
            <person name="Corre E."/>
            <person name="Pelletier E."/>
            <person name="Niang G."/>
            <person name="Scheremetjew M."/>
            <person name="Finn R."/>
            <person name="Kale V."/>
            <person name="Holt S."/>
            <person name="Cochrane G."/>
            <person name="Meng A."/>
            <person name="Brown T."/>
            <person name="Cohen L."/>
        </authorList>
    </citation>
    <scope>NUCLEOTIDE SEQUENCE</scope>
</reference>
<proteinExistence type="inferred from homology"/>
<comment type="similarity">
    <text evidence="1">Belongs to the CDC123 family.</text>
</comment>
<dbReference type="PANTHER" id="PTHR15323:SF6">
    <property type="entry name" value="CELL DIVISION CYCLE PROTEIN 123 HOMOLOG"/>
    <property type="match status" value="1"/>
</dbReference>
<evidence type="ECO:0000313" key="2">
    <source>
        <dbReference type="EMBL" id="CAD8596583.1"/>
    </source>
</evidence>
<dbReference type="GO" id="GO:0005737">
    <property type="term" value="C:cytoplasm"/>
    <property type="evidence" value="ECO:0007669"/>
    <property type="project" value="TreeGrafter"/>
</dbReference>
<evidence type="ECO:0008006" key="3">
    <source>
        <dbReference type="Google" id="ProtNLM"/>
    </source>
</evidence>
<gene>
    <name evidence="2" type="ORF">AGLA0713_LOCUS1411</name>
</gene>
<accession>A0A7S0KZT8</accession>
<name>A0A7S0KZT8_9STRA</name>
<dbReference type="AlphaFoldDB" id="A0A7S0KZT8"/>
<evidence type="ECO:0000256" key="1">
    <source>
        <dbReference type="ARBA" id="ARBA00011047"/>
    </source>
</evidence>
<protein>
    <recommendedName>
        <fullName evidence="3">Cell division cycle protein 123</fullName>
    </recommendedName>
</protein>
<dbReference type="Pfam" id="PF07065">
    <property type="entry name" value="D123"/>
    <property type="match status" value="1"/>
</dbReference>
<organism evidence="2">
    <name type="scientific">Asterionellopsis glacialis</name>
    <dbReference type="NCBI Taxonomy" id="33640"/>
    <lineage>
        <taxon>Eukaryota</taxon>
        <taxon>Sar</taxon>
        <taxon>Stramenopiles</taxon>
        <taxon>Ochrophyta</taxon>
        <taxon>Bacillariophyta</taxon>
        <taxon>Fragilariophyceae</taxon>
        <taxon>Fragilariophycidae</taxon>
        <taxon>Fragilariales</taxon>
        <taxon>Fragilariaceae</taxon>
        <taxon>Asterionellopsis</taxon>
    </lineage>
</organism>
<sequence>MDAVSLFDNDGKVINAEKVKYELVLRKWCNLHPSMEFRCFVFHDELLAISQRQHTQHFPHLTTEGMMYRSYIIDFFDSAIKRRFAGGEIPNYCFDVYIDKKDRVWLLDFNVWGKQTDSLLYDWHELGRFAKNLDEELASQLEIDALDLKHGIEDENDNFVAIQSDFPEFRVVETENEIRQDPLASYRAPIDTIELASNASGKETPSFEAFMAMCEKPSEIPEEDEDDQGSS</sequence>
<dbReference type="PANTHER" id="PTHR15323">
    <property type="entry name" value="D123 PROTEIN"/>
    <property type="match status" value="1"/>
</dbReference>
<dbReference type="InterPro" id="IPR009772">
    <property type="entry name" value="CDC123"/>
</dbReference>
<dbReference type="EMBL" id="HBEX01002123">
    <property type="protein sequence ID" value="CAD8596583.1"/>
    <property type="molecule type" value="Transcribed_RNA"/>
</dbReference>